<accession>A0A371D8S2</accession>
<name>A0A371D8S2_9APHY</name>
<proteinExistence type="predicted"/>
<organism evidence="1 2">
    <name type="scientific">Lentinus brumalis</name>
    <dbReference type="NCBI Taxonomy" id="2498619"/>
    <lineage>
        <taxon>Eukaryota</taxon>
        <taxon>Fungi</taxon>
        <taxon>Dikarya</taxon>
        <taxon>Basidiomycota</taxon>
        <taxon>Agaricomycotina</taxon>
        <taxon>Agaricomycetes</taxon>
        <taxon>Polyporales</taxon>
        <taxon>Polyporaceae</taxon>
        <taxon>Lentinus</taxon>
    </lineage>
</organism>
<dbReference type="OrthoDB" id="408631at2759"/>
<dbReference type="SUPFAM" id="SSF53474">
    <property type="entry name" value="alpha/beta-Hydrolases"/>
    <property type="match status" value="1"/>
</dbReference>
<reference evidence="1 2" key="1">
    <citation type="journal article" date="2018" name="Biotechnol. Biofuels">
        <title>Integrative visual omics of the white-rot fungus Polyporus brumalis exposes the biotechnological potential of its oxidative enzymes for delignifying raw plant biomass.</title>
        <authorList>
            <person name="Miyauchi S."/>
            <person name="Rancon A."/>
            <person name="Drula E."/>
            <person name="Hage H."/>
            <person name="Chaduli D."/>
            <person name="Favel A."/>
            <person name="Grisel S."/>
            <person name="Henrissat B."/>
            <person name="Herpoel-Gimbert I."/>
            <person name="Ruiz-Duenas F.J."/>
            <person name="Chevret D."/>
            <person name="Hainaut M."/>
            <person name="Lin J."/>
            <person name="Wang M."/>
            <person name="Pangilinan J."/>
            <person name="Lipzen A."/>
            <person name="Lesage-Meessen L."/>
            <person name="Navarro D."/>
            <person name="Riley R."/>
            <person name="Grigoriev I.V."/>
            <person name="Zhou S."/>
            <person name="Raouche S."/>
            <person name="Rosso M.N."/>
        </authorList>
    </citation>
    <scope>NUCLEOTIDE SEQUENCE [LARGE SCALE GENOMIC DNA]</scope>
    <source>
        <strain evidence="1 2">BRFM 1820</strain>
    </source>
</reference>
<sequence>MLSYRPLNVFHTTALLTAWEETASSFPEPLLFVPVLDDPDCLVPDLRSKLLAAGNFSKIPSIAGTVLDEGTDFTPTSISTD</sequence>
<evidence type="ECO:0000313" key="2">
    <source>
        <dbReference type="Proteomes" id="UP000256964"/>
    </source>
</evidence>
<dbReference type="Gene3D" id="3.40.50.1820">
    <property type="entry name" value="alpha/beta hydrolase"/>
    <property type="match status" value="1"/>
</dbReference>
<keyword evidence="2" id="KW-1185">Reference proteome</keyword>
<dbReference type="Proteomes" id="UP000256964">
    <property type="component" value="Unassembled WGS sequence"/>
</dbReference>
<protein>
    <submittedName>
        <fullName evidence="1">Uncharacterized protein</fullName>
    </submittedName>
</protein>
<dbReference type="EMBL" id="KZ857408">
    <property type="protein sequence ID" value="RDX48926.1"/>
    <property type="molecule type" value="Genomic_DNA"/>
</dbReference>
<dbReference type="InterPro" id="IPR029058">
    <property type="entry name" value="AB_hydrolase_fold"/>
</dbReference>
<dbReference type="AlphaFoldDB" id="A0A371D8S2"/>
<gene>
    <name evidence="1" type="ORF">OH76DRAFT_613511</name>
</gene>
<evidence type="ECO:0000313" key="1">
    <source>
        <dbReference type="EMBL" id="RDX48926.1"/>
    </source>
</evidence>
<dbReference type="STRING" id="139420.A0A371D8S2"/>